<keyword evidence="2" id="KW-0472">Membrane</keyword>
<dbReference type="Proteomes" id="UP000579250">
    <property type="component" value="Unassembled WGS sequence"/>
</dbReference>
<dbReference type="EMBL" id="JAAXPI010000023">
    <property type="protein sequence ID" value="NKZ05539.1"/>
    <property type="molecule type" value="Genomic_DNA"/>
</dbReference>
<sequence length="240" mass="24209">MAAPALADTPPKAGDNCTKEQVGSTTKAEDGTLLKCVLPDGGDQPTWVKVGDGDPGGGEPGDGDPSESPTPTPTPTPTKPAFKFGYDKVKLSSLRVAPGYKTTFTVTCPTAVVITGNGYTQNPLPVKKIGDDTWTATGTFRTKLPNPTTATVACKGYGSVGYSTEPDKGGNGGGGGNGGNTMKPKTPKIPSGRIDTGDGSMYMRGGGSPLPAAGWGALALAGLGGLGAAALRRRAVRERS</sequence>
<organism evidence="3 4">
    <name type="scientific">Actinomadura latina</name>
    <dbReference type="NCBI Taxonomy" id="163603"/>
    <lineage>
        <taxon>Bacteria</taxon>
        <taxon>Bacillati</taxon>
        <taxon>Actinomycetota</taxon>
        <taxon>Actinomycetes</taxon>
        <taxon>Streptosporangiales</taxon>
        <taxon>Thermomonosporaceae</taxon>
        <taxon>Actinomadura</taxon>
    </lineage>
</organism>
<dbReference type="RefSeq" id="WP_157437969.1">
    <property type="nucleotide sequence ID" value="NZ_JAAXPI010000023.1"/>
</dbReference>
<protein>
    <submittedName>
        <fullName evidence="3">Uncharacterized protein</fullName>
    </submittedName>
</protein>
<dbReference type="AlphaFoldDB" id="A0A846YYE6"/>
<comment type="caution">
    <text evidence="3">The sequence shown here is derived from an EMBL/GenBank/DDBJ whole genome shotgun (WGS) entry which is preliminary data.</text>
</comment>
<accession>A0A846YYE6</accession>
<reference evidence="3 4" key="1">
    <citation type="submission" date="2020-04" db="EMBL/GenBank/DDBJ databases">
        <title>MicrobeNet Type strains.</title>
        <authorList>
            <person name="Nicholson A.C."/>
        </authorList>
    </citation>
    <scope>NUCLEOTIDE SEQUENCE [LARGE SCALE GENOMIC DNA]</scope>
    <source>
        <strain evidence="3 4">ATCC BAA-277</strain>
    </source>
</reference>
<proteinExistence type="predicted"/>
<evidence type="ECO:0000313" key="4">
    <source>
        <dbReference type="Proteomes" id="UP000579250"/>
    </source>
</evidence>
<feature type="compositionally biased region" description="Pro residues" evidence="1">
    <location>
        <begin position="68"/>
        <end position="78"/>
    </location>
</feature>
<keyword evidence="4" id="KW-1185">Reference proteome</keyword>
<name>A0A846YYE6_9ACTN</name>
<gene>
    <name evidence="3" type="ORF">HGB48_17570</name>
</gene>
<feature type="region of interest" description="Disordered" evidence="1">
    <location>
        <begin position="165"/>
        <end position="205"/>
    </location>
</feature>
<feature type="region of interest" description="Disordered" evidence="1">
    <location>
        <begin position="1"/>
        <end position="81"/>
    </location>
</feature>
<feature type="compositionally biased region" description="Gly residues" evidence="1">
    <location>
        <begin position="169"/>
        <end position="179"/>
    </location>
</feature>
<evidence type="ECO:0000313" key="3">
    <source>
        <dbReference type="EMBL" id="NKZ05539.1"/>
    </source>
</evidence>
<evidence type="ECO:0000256" key="1">
    <source>
        <dbReference type="SAM" id="MobiDB-lite"/>
    </source>
</evidence>
<evidence type="ECO:0000256" key="2">
    <source>
        <dbReference type="SAM" id="Phobius"/>
    </source>
</evidence>
<feature type="transmembrane region" description="Helical" evidence="2">
    <location>
        <begin position="212"/>
        <end position="231"/>
    </location>
</feature>
<keyword evidence="2" id="KW-0812">Transmembrane</keyword>
<keyword evidence="2" id="KW-1133">Transmembrane helix</keyword>